<protein>
    <recommendedName>
        <fullName evidence="10">Bifunctional purine biosynthesis protein PurH</fullName>
    </recommendedName>
    <domain>
        <recommendedName>
            <fullName evidence="10">Phosphoribosylaminoimidazolecarboxamide formyltransferase</fullName>
            <ecNumber evidence="10">2.1.2.3</ecNumber>
        </recommendedName>
        <alternativeName>
            <fullName evidence="10">AICAR transformylase</fullName>
        </alternativeName>
    </domain>
    <domain>
        <recommendedName>
            <fullName evidence="10">IMP cyclohydrolase</fullName>
            <ecNumber evidence="10">3.5.4.10</ecNumber>
        </recommendedName>
        <alternativeName>
            <fullName evidence="10">ATIC</fullName>
        </alternativeName>
        <alternativeName>
            <fullName evidence="10">IMP synthase</fullName>
        </alternativeName>
        <alternativeName>
            <fullName evidence="10">Inosinicase</fullName>
        </alternativeName>
    </domain>
</protein>
<feature type="region of interest" description="Disordered" evidence="11">
    <location>
        <begin position="1"/>
        <end position="22"/>
    </location>
</feature>
<proteinExistence type="inferred from homology"/>
<dbReference type="SMART" id="SM00851">
    <property type="entry name" value="MGS"/>
    <property type="match status" value="1"/>
</dbReference>
<evidence type="ECO:0000256" key="1">
    <source>
        <dbReference type="ARBA" id="ARBA00004844"/>
    </source>
</evidence>
<dbReference type="FunFam" id="3.40.50.1380:FF:000001">
    <property type="entry name" value="Bifunctional purine biosynthesis protein PurH"/>
    <property type="match status" value="1"/>
</dbReference>
<dbReference type="AlphaFoldDB" id="A0A8H9LBM0"/>
<dbReference type="InterPro" id="IPR011607">
    <property type="entry name" value="MGS-like_dom"/>
</dbReference>
<keyword evidence="5 10" id="KW-0658">Purine biosynthesis</keyword>
<evidence type="ECO:0000256" key="11">
    <source>
        <dbReference type="SAM" id="MobiDB-lite"/>
    </source>
</evidence>
<dbReference type="SUPFAM" id="SSF53927">
    <property type="entry name" value="Cytidine deaminase-like"/>
    <property type="match status" value="1"/>
</dbReference>
<dbReference type="Proteomes" id="UP000600547">
    <property type="component" value="Unassembled WGS sequence"/>
</dbReference>
<dbReference type="RefSeq" id="WP_110828979.1">
    <property type="nucleotide sequence ID" value="NZ_BMQG01000007.1"/>
</dbReference>
<dbReference type="InterPro" id="IPR002695">
    <property type="entry name" value="PurH-like"/>
</dbReference>
<comment type="caution">
    <text evidence="13">The sequence shown here is derived from an EMBL/GenBank/DDBJ whole genome shotgun (WGS) entry which is preliminary data.</text>
</comment>
<evidence type="ECO:0000313" key="14">
    <source>
        <dbReference type="Proteomes" id="UP000600547"/>
    </source>
</evidence>
<evidence type="ECO:0000259" key="12">
    <source>
        <dbReference type="PROSITE" id="PS51855"/>
    </source>
</evidence>
<dbReference type="GO" id="GO:0003937">
    <property type="term" value="F:IMP cyclohydrolase activity"/>
    <property type="evidence" value="ECO:0007669"/>
    <property type="project" value="UniProtKB-UniRule"/>
</dbReference>
<evidence type="ECO:0000256" key="10">
    <source>
        <dbReference type="HAMAP-Rule" id="MF_00139"/>
    </source>
</evidence>
<dbReference type="HAMAP" id="MF_00139">
    <property type="entry name" value="PurH"/>
    <property type="match status" value="1"/>
</dbReference>
<sequence length="531" mass="56074">MTQHGTQSGTQTGTQGSRRRALLSVSDKTGVVEFARQLEARGWEILSTGGTYQSIVQAGIAARQVSDVTGFPEMLDGRVKTLHPAVHGGILARREPGHLGQLEAHGIGTIDLVCVNLYPFRETVARGAPDADVIENIDIGGPAMIRSAAKNHAGVLVLVDPADYPVALQDEVSDAERRRLAAKAYRHTSEYDAAITAYLTGASDELPTALPETLTLNLTRAAQVRYGENPHQPGAIYRLGDATGPVIDAQVVAGKPMSFNNYADADAAWALCQELAAQEAALPGHAAVCVAVKHANPCGVAVAADVRAAWERARDADTLSVFGGVVAVSQPVTLEAAQATRGTFLEVLIAPEVTPEAAAWFAEKKPDLRVLVAAPAQGVSVLDVRPLTGGFAVQERDARPWDDLCPEVVTRREPTEQEWLDLRFAWATVKHARSNAVVLAKGGVTVGLGAGAVSRIWAAERAVANAGEKAQGSVLASEAFFPFDDVVRLAASVGVTAILQPGGAKRDPEVIAACNELGISMVFTGSRHFKH</sequence>
<feature type="domain" description="MGS-like" evidence="12">
    <location>
        <begin position="10"/>
        <end position="159"/>
    </location>
</feature>
<dbReference type="Pfam" id="PF02142">
    <property type="entry name" value="MGS"/>
    <property type="match status" value="1"/>
</dbReference>
<evidence type="ECO:0000256" key="8">
    <source>
        <dbReference type="ARBA" id="ARBA00050488"/>
    </source>
</evidence>
<dbReference type="UniPathway" id="UPA00074">
    <property type="reaction ID" value="UER00133"/>
</dbReference>
<evidence type="ECO:0000256" key="6">
    <source>
        <dbReference type="ARBA" id="ARBA00022801"/>
    </source>
</evidence>
<dbReference type="Pfam" id="PF01808">
    <property type="entry name" value="AICARFT_IMPCHas"/>
    <property type="match status" value="1"/>
</dbReference>
<comment type="catalytic activity">
    <reaction evidence="8 10">
        <text>(6R)-10-formyltetrahydrofolate + 5-amino-1-(5-phospho-beta-D-ribosyl)imidazole-4-carboxamide = 5-formamido-1-(5-phospho-D-ribosyl)imidazole-4-carboxamide + (6S)-5,6,7,8-tetrahydrofolate</text>
        <dbReference type="Rhea" id="RHEA:22192"/>
        <dbReference type="ChEBI" id="CHEBI:57453"/>
        <dbReference type="ChEBI" id="CHEBI:58467"/>
        <dbReference type="ChEBI" id="CHEBI:58475"/>
        <dbReference type="ChEBI" id="CHEBI:195366"/>
        <dbReference type="EC" id="2.1.2.3"/>
    </reaction>
</comment>
<dbReference type="PROSITE" id="PS51855">
    <property type="entry name" value="MGS"/>
    <property type="match status" value="1"/>
</dbReference>
<dbReference type="PANTHER" id="PTHR11692">
    <property type="entry name" value="BIFUNCTIONAL PURINE BIOSYNTHESIS PROTEIN PURH"/>
    <property type="match status" value="1"/>
</dbReference>
<evidence type="ECO:0000256" key="4">
    <source>
        <dbReference type="ARBA" id="ARBA00022679"/>
    </source>
</evidence>
<feature type="compositionally biased region" description="Low complexity" evidence="11">
    <location>
        <begin position="1"/>
        <end position="16"/>
    </location>
</feature>
<dbReference type="NCBIfam" id="NF002049">
    <property type="entry name" value="PRK00881.1"/>
    <property type="match status" value="1"/>
</dbReference>
<dbReference type="SMART" id="SM00798">
    <property type="entry name" value="AICARFT_IMPCHas"/>
    <property type="match status" value="1"/>
</dbReference>
<keyword evidence="4 10" id="KW-0808">Transferase</keyword>
<dbReference type="InterPro" id="IPR016193">
    <property type="entry name" value="Cytidine_deaminase-like"/>
</dbReference>
<dbReference type="CDD" id="cd01421">
    <property type="entry name" value="IMPCH"/>
    <property type="match status" value="1"/>
</dbReference>
<dbReference type="PIRSF" id="PIRSF000414">
    <property type="entry name" value="AICARFT_IMPCHas"/>
    <property type="match status" value="1"/>
</dbReference>
<dbReference type="PANTHER" id="PTHR11692:SF0">
    <property type="entry name" value="BIFUNCTIONAL PURINE BIOSYNTHESIS PROTEIN ATIC"/>
    <property type="match status" value="1"/>
</dbReference>
<comment type="similarity">
    <text evidence="3 10">Belongs to the PurH family.</text>
</comment>
<evidence type="ECO:0000256" key="9">
    <source>
        <dbReference type="ARBA" id="ARBA00050687"/>
    </source>
</evidence>
<comment type="pathway">
    <text evidence="2 10">Purine metabolism; IMP biosynthesis via de novo pathway; 5-formamido-1-(5-phospho-D-ribosyl)imidazole-4-carboxamide from 5-amino-1-(5-phospho-D-ribosyl)imidazole-4-carboxamide (10-formyl THF route): step 1/1.</text>
</comment>
<comment type="domain">
    <text evidence="10">The IMP cyclohydrolase activity resides in the N-terminal region.</text>
</comment>
<keyword evidence="14" id="KW-1185">Reference proteome</keyword>
<dbReference type="Gene3D" id="3.40.50.1380">
    <property type="entry name" value="Methylglyoxal synthase-like domain"/>
    <property type="match status" value="1"/>
</dbReference>
<reference evidence="14" key="1">
    <citation type="journal article" date="2019" name="Int. J. Syst. Evol. Microbiol.">
        <title>The Global Catalogue of Microorganisms (GCM) 10K type strain sequencing project: providing services to taxonomists for standard genome sequencing and annotation.</title>
        <authorList>
            <consortium name="The Broad Institute Genomics Platform"/>
            <consortium name="The Broad Institute Genome Sequencing Center for Infectious Disease"/>
            <person name="Wu L."/>
            <person name="Ma J."/>
        </authorList>
    </citation>
    <scope>NUCLEOTIDE SEQUENCE [LARGE SCALE GENOMIC DNA]</scope>
    <source>
        <strain evidence="14">JCM 31047</strain>
    </source>
</reference>
<comment type="pathway">
    <text evidence="1 10">Purine metabolism; IMP biosynthesis via de novo pathway; IMP from 5-formamido-1-(5-phospho-D-ribosyl)imidazole-4-carboxamide: step 1/1.</text>
</comment>
<dbReference type="GO" id="GO:0006189">
    <property type="term" value="P:'de novo' IMP biosynthetic process"/>
    <property type="evidence" value="ECO:0007669"/>
    <property type="project" value="UniProtKB-UniRule"/>
</dbReference>
<dbReference type="FunFam" id="3.40.140.20:FF:000001">
    <property type="entry name" value="Bifunctional purine biosynthesis protein PurH"/>
    <property type="match status" value="1"/>
</dbReference>
<dbReference type="SUPFAM" id="SSF52335">
    <property type="entry name" value="Methylglyoxal synthase-like"/>
    <property type="match status" value="1"/>
</dbReference>
<evidence type="ECO:0000256" key="3">
    <source>
        <dbReference type="ARBA" id="ARBA00007667"/>
    </source>
</evidence>
<evidence type="ECO:0000313" key="13">
    <source>
        <dbReference type="EMBL" id="GGM45995.1"/>
    </source>
</evidence>
<evidence type="ECO:0000256" key="5">
    <source>
        <dbReference type="ARBA" id="ARBA00022755"/>
    </source>
</evidence>
<dbReference type="EC" id="2.1.2.3" evidence="10"/>
<keyword evidence="6 10" id="KW-0378">Hydrolase</keyword>
<dbReference type="InterPro" id="IPR024051">
    <property type="entry name" value="AICAR_Tfase_dup_dom_sf"/>
</dbReference>
<organism evidence="13 14">
    <name type="scientific">Deinococcus arenae</name>
    <dbReference type="NCBI Taxonomy" id="1452751"/>
    <lineage>
        <taxon>Bacteria</taxon>
        <taxon>Thermotogati</taxon>
        <taxon>Deinococcota</taxon>
        <taxon>Deinococci</taxon>
        <taxon>Deinococcales</taxon>
        <taxon>Deinococcaceae</taxon>
        <taxon>Deinococcus</taxon>
    </lineage>
</organism>
<accession>A0A8H9LBM0</accession>
<gene>
    <name evidence="10 13" type="primary">purH</name>
    <name evidence="13" type="ORF">GCM10008956_22730</name>
</gene>
<comment type="catalytic activity">
    <reaction evidence="9 10">
        <text>IMP + H2O = 5-formamido-1-(5-phospho-D-ribosyl)imidazole-4-carboxamide</text>
        <dbReference type="Rhea" id="RHEA:18445"/>
        <dbReference type="ChEBI" id="CHEBI:15377"/>
        <dbReference type="ChEBI" id="CHEBI:58053"/>
        <dbReference type="ChEBI" id="CHEBI:58467"/>
        <dbReference type="EC" id="3.5.4.10"/>
    </reaction>
</comment>
<dbReference type="EC" id="3.5.4.10" evidence="10"/>
<dbReference type="GO" id="GO:0005829">
    <property type="term" value="C:cytosol"/>
    <property type="evidence" value="ECO:0007669"/>
    <property type="project" value="TreeGrafter"/>
</dbReference>
<evidence type="ECO:0000256" key="2">
    <source>
        <dbReference type="ARBA" id="ARBA00004954"/>
    </source>
</evidence>
<dbReference type="NCBIfam" id="TIGR00355">
    <property type="entry name" value="purH"/>
    <property type="match status" value="1"/>
</dbReference>
<keyword evidence="7 10" id="KW-0511">Multifunctional enzyme</keyword>
<evidence type="ECO:0000256" key="7">
    <source>
        <dbReference type="ARBA" id="ARBA00023268"/>
    </source>
</evidence>
<dbReference type="GO" id="GO:0004643">
    <property type="term" value="F:phosphoribosylaminoimidazolecarboxamide formyltransferase activity"/>
    <property type="evidence" value="ECO:0007669"/>
    <property type="project" value="UniProtKB-UniRule"/>
</dbReference>
<dbReference type="EMBL" id="BMQG01000007">
    <property type="protein sequence ID" value="GGM45995.1"/>
    <property type="molecule type" value="Genomic_DNA"/>
</dbReference>
<name>A0A8H9LBM0_9DEIO</name>
<dbReference type="Gene3D" id="3.40.140.20">
    <property type="match status" value="2"/>
</dbReference>
<dbReference type="InterPro" id="IPR036914">
    <property type="entry name" value="MGS-like_dom_sf"/>
</dbReference>